<evidence type="ECO:0000259" key="6">
    <source>
        <dbReference type="Pfam" id="PF00149"/>
    </source>
</evidence>
<keyword evidence="3" id="KW-0378">Hydrolase</keyword>
<keyword evidence="5" id="KW-0464">Manganese</keyword>
<evidence type="ECO:0000256" key="2">
    <source>
        <dbReference type="ARBA" id="ARBA00022723"/>
    </source>
</evidence>
<protein>
    <recommendedName>
        <fullName evidence="1">protein-serine/threonine phosphatase</fullName>
        <ecNumber evidence="1">3.1.3.16</ecNumber>
    </recommendedName>
</protein>
<evidence type="ECO:0000256" key="1">
    <source>
        <dbReference type="ARBA" id="ARBA00013081"/>
    </source>
</evidence>
<dbReference type="InterPro" id="IPR050341">
    <property type="entry name" value="PP1_catalytic_subunit"/>
</dbReference>
<accession>A0ABN6M4K2</accession>
<dbReference type="EC" id="3.1.3.16" evidence="1"/>
<dbReference type="RefSeq" id="WP_284151218.1">
    <property type="nucleotide sequence ID" value="NZ_AP025516.1"/>
</dbReference>
<evidence type="ECO:0000313" key="8">
    <source>
        <dbReference type="Proteomes" id="UP000830055"/>
    </source>
</evidence>
<dbReference type="SUPFAM" id="SSF52540">
    <property type="entry name" value="P-loop containing nucleoside triphosphate hydrolases"/>
    <property type="match status" value="1"/>
</dbReference>
<evidence type="ECO:0000313" key="7">
    <source>
        <dbReference type="EMBL" id="BDD87806.1"/>
    </source>
</evidence>
<dbReference type="InterPro" id="IPR027417">
    <property type="entry name" value="P-loop_NTPase"/>
</dbReference>
<organism evidence="7 8">
    <name type="scientific">Desulfofustis limnaeus</name>
    <dbReference type="NCBI Taxonomy" id="2740163"/>
    <lineage>
        <taxon>Bacteria</taxon>
        <taxon>Pseudomonadati</taxon>
        <taxon>Thermodesulfobacteriota</taxon>
        <taxon>Desulfobulbia</taxon>
        <taxon>Desulfobulbales</taxon>
        <taxon>Desulfocapsaceae</taxon>
        <taxon>Desulfofustis</taxon>
    </lineage>
</organism>
<dbReference type="PANTHER" id="PTHR11668">
    <property type="entry name" value="SERINE/THREONINE PROTEIN PHOSPHATASE"/>
    <property type="match status" value="1"/>
</dbReference>
<keyword evidence="4" id="KW-0904">Protein phosphatase</keyword>
<dbReference type="SUPFAM" id="SSF56300">
    <property type="entry name" value="Metallo-dependent phosphatases"/>
    <property type="match status" value="1"/>
</dbReference>
<feature type="domain" description="Calcineurin-like phosphoesterase" evidence="6">
    <location>
        <begin position="442"/>
        <end position="606"/>
    </location>
</feature>
<name>A0ABN6M4K2_9BACT</name>
<evidence type="ECO:0000256" key="5">
    <source>
        <dbReference type="ARBA" id="ARBA00023211"/>
    </source>
</evidence>
<dbReference type="EMBL" id="AP025516">
    <property type="protein sequence ID" value="BDD87806.1"/>
    <property type="molecule type" value="Genomic_DNA"/>
</dbReference>
<dbReference type="Pfam" id="PF00149">
    <property type="entry name" value="Metallophos"/>
    <property type="match status" value="1"/>
</dbReference>
<proteinExistence type="predicted"/>
<dbReference type="PANTHER" id="PTHR11668:SF300">
    <property type="entry name" value="SERINE_THREONINE-PROTEIN PHOSPHATASE"/>
    <property type="match status" value="1"/>
</dbReference>
<gene>
    <name evidence="7" type="ORF">DPPLL_21710</name>
</gene>
<reference evidence="7 8" key="1">
    <citation type="submission" date="2022-01" db="EMBL/GenBank/DDBJ databases">
        <title>Desulfofustis limnae sp. nov., a novel mesophilic sulfate-reducing bacterium isolated from marsh soil.</title>
        <authorList>
            <person name="Watanabe M."/>
            <person name="Takahashi A."/>
            <person name="Kojima H."/>
            <person name="Fukui M."/>
        </authorList>
    </citation>
    <scope>NUCLEOTIDE SEQUENCE [LARGE SCALE GENOMIC DNA]</scope>
    <source>
        <strain evidence="7 8">PPLL</strain>
    </source>
</reference>
<sequence length="699" mass="79325">MKNALYKKLKPIKEVQIVRGVELPVGLGFRQLVVTGPPGAGKTHYINQIRGWPNEGYIDLSRKGWWRDQSLIYRPREINLGIPYKGRKDVLTVFDQEWREAPPQSLHIDYQRIRIPPPARTIVNTNWRDRYIFEFLLPEPQVIYERRRNRQKNGFFPVDSNLTLEEVARQVATYCSIALYLHRAGVHVYVRHDISEPPMLISEKGDPTLPPWAVADARPRPNLKTVAGWRQLLLGQSPVPWFSVTNEIQDLTEPSRIPHDGKSLDIIIGQLHLRLSPEIPMGASKSYLRFHRNWIVRRPGSCSDLAIFGFARICPGETVTIGRSNRDYDALFSFSKEIAKRHLVITNVRGDLLLRPISSEPVVRVVRLDDLDSREQMDSSRVTAMRQARSLLGGRIALLDRTSALALILEVNEILASEAYRPLDGYDMPGGLVELPDEQTPVIIGDLHAQVDNLLKILTENCLIQALQNNRAFLCILGDAVHSENIQEMERMESSILIMDLILSLKRRFPTNVFYLRGNHDDFDPELAKNGIAQGLLFKKALEQQRGSAYVEAMQTFYHRLPHMIVSPSFIAVHAGPPRAGTNREQIVQLRLNRQLAEELTKNRLKRPYYLSGYGKADVKALRQAFNLPKSTPVIVGHTPLDPFGSVWQNVGAIKNHHIVSSSHQDGPACFVRISGSMVPLTYAAEPLTKLINKLKHRA</sequence>
<keyword evidence="2" id="KW-0479">Metal-binding</keyword>
<evidence type="ECO:0000256" key="4">
    <source>
        <dbReference type="ARBA" id="ARBA00022912"/>
    </source>
</evidence>
<dbReference type="InterPro" id="IPR029052">
    <property type="entry name" value="Metallo-depent_PP-like"/>
</dbReference>
<evidence type="ECO:0000256" key="3">
    <source>
        <dbReference type="ARBA" id="ARBA00022801"/>
    </source>
</evidence>
<keyword evidence="8" id="KW-1185">Reference proteome</keyword>
<dbReference type="Proteomes" id="UP000830055">
    <property type="component" value="Chromosome"/>
</dbReference>
<dbReference type="Gene3D" id="3.60.21.10">
    <property type="match status" value="1"/>
</dbReference>
<dbReference type="InterPro" id="IPR004843">
    <property type="entry name" value="Calcineurin-like_PHP"/>
</dbReference>